<dbReference type="RefSeq" id="WP_095045152.1">
    <property type="nucleotide sequence ID" value="NZ_LN890656.1"/>
</dbReference>
<dbReference type="PANTHER" id="PTHR43284:SF1">
    <property type="entry name" value="ASPARAGINE SYNTHETASE"/>
    <property type="match status" value="1"/>
</dbReference>
<dbReference type="SUPFAM" id="SSF52402">
    <property type="entry name" value="Adenine nucleotide alpha hydrolases-like"/>
    <property type="match status" value="1"/>
</dbReference>
<dbReference type="EMBL" id="LN890656">
    <property type="protein sequence ID" value="CUS05787.1"/>
    <property type="molecule type" value="Genomic_DNA"/>
</dbReference>
<reference evidence="6" key="1">
    <citation type="submission" date="2016-01" db="EMBL/GenBank/DDBJ databases">
        <authorList>
            <person name="Mcilroy J.S."/>
            <person name="Karst M S."/>
            <person name="Albertsen M."/>
        </authorList>
    </citation>
    <scope>NUCLEOTIDE SEQUENCE</scope>
    <source>
        <strain evidence="6">Cfx-K</strain>
    </source>
</reference>
<organism evidence="6 7">
    <name type="scientific">Candidatus Promineifilum breve</name>
    <dbReference type="NCBI Taxonomy" id="1806508"/>
    <lineage>
        <taxon>Bacteria</taxon>
        <taxon>Bacillati</taxon>
        <taxon>Chloroflexota</taxon>
        <taxon>Ardenticatenia</taxon>
        <taxon>Candidatus Promineifilales</taxon>
        <taxon>Candidatus Promineifilaceae</taxon>
        <taxon>Candidatus Promineifilum</taxon>
    </lineage>
</organism>
<dbReference type="InterPro" id="IPR014729">
    <property type="entry name" value="Rossmann-like_a/b/a_fold"/>
</dbReference>
<dbReference type="Gene3D" id="3.40.50.620">
    <property type="entry name" value="HUPs"/>
    <property type="match status" value="1"/>
</dbReference>
<dbReference type="GO" id="GO:0006529">
    <property type="term" value="P:asparagine biosynthetic process"/>
    <property type="evidence" value="ECO:0007669"/>
    <property type="project" value="UniProtKB-KW"/>
</dbReference>
<dbReference type="OrthoDB" id="581029at2"/>
<dbReference type="KEGG" id="pbf:CFX0092_B0253"/>
<dbReference type="Proteomes" id="UP000215027">
    <property type="component" value="Chromosome II"/>
</dbReference>
<comment type="pathway">
    <text evidence="1">Amino-acid biosynthesis; L-asparagine biosynthesis; L-asparagine from L-aspartate (L-Gln route): step 1/1.</text>
</comment>
<name>A0A170PJN6_9CHLR</name>
<gene>
    <name evidence="6" type="ORF">CFX0092_B0253</name>
</gene>
<dbReference type="InterPro" id="IPR001962">
    <property type="entry name" value="Asn_synthase"/>
</dbReference>
<sequence>MFGRYLITVTRQAEQVPASADPAARHAAYAIGSYCVTIDTPDGPVAEAVSIDTTQAPRRLIITEGAPLPTGDDNQLLSGAYNRLIVDAAAAEARLDNDTLGVWPVYFTTVGGVLRVSNSLRLLGRAAGLPPDELGIAQNYLLLGWAVYERTILRDGRRAAGGTEYRFDLAGGAPPTATRLARTWTETLDGDTRSFVDRFGELWATSLRRHFDPIDAPIGLMLSGGLDSRLVGGGLAERGKTIVALTHGNLHSDEAATAGEVAAVLGARHLTNGLDDTFPFDRLGLAGANRQAELFFNPIWSSSGQLLSAAGLTHFTTGAGFDEIFGGQKDGNPRRRLLKNLRQSLIGPARHRPATAEDLQQIAGAIHKDARKRGRNYGFLLAEPYRALVLDALPAIAEEFQERLATIAATTPTAPQILERFTYDHWLRQTTHMQERQLRPYGQVVMPTYDRDLLAFISNLPPGVKYDHHLYYRVIRRLYPRLARVRVNNLGTSVDQSQVRVELIRAWHIWRHNRPTSWINFDQWVRGGDRLAQYERAFLDQAHFFAPDAVRAFFNDVRAGRTRLYDGNETLSFLNLAMLLDPRLSPA</sequence>
<dbReference type="GO" id="GO:0004066">
    <property type="term" value="F:asparagine synthase (glutamine-hydrolyzing) activity"/>
    <property type="evidence" value="ECO:0007669"/>
    <property type="project" value="UniProtKB-EC"/>
</dbReference>
<evidence type="ECO:0000256" key="3">
    <source>
        <dbReference type="ARBA" id="ARBA00022888"/>
    </source>
</evidence>
<dbReference type="EC" id="6.3.5.4" evidence="2"/>
<dbReference type="InterPro" id="IPR051786">
    <property type="entry name" value="ASN_synthetase/amidase"/>
</dbReference>
<keyword evidence="7" id="KW-1185">Reference proteome</keyword>
<feature type="domain" description="Asparagine synthetase" evidence="5">
    <location>
        <begin position="208"/>
        <end position="477"/>
    </location>
</feature>
<protein>
    <recommendedName>
        <fullName evidence="2">asparagine synthase (glutamine-hydrolyzing)</fullName>
        <ecNumber evidence="2">6.3.5.4</ecNumber>
    </recommendedName>
</protein>
<evidence type="ECO:0000256" key="1">
    <source>
        <dbReference type="ARBA" id="ARBA00005187"/>
    </source>
</evidence>
<evidence type="ECO:0000256" key="2">
    <source>
        <dbReference type="ARBA" id="ARBA00012737"/>
    </source>
</evidence>
<evidence type="ECO:0000259" key="5">
    <source>
        <dbReference type="Pfam" id="PF00733"/>
    </source>
</evidence>
<comment type="catalytic activity">
    <reaction evidence="4">
        <text>L-aspartate + L-glutamine + ATP + H2O = L-asparagine + L-glutamate + AMP + diphosphate + H(+)</text>
        <dbReference type="Rhea" id="RHEA:12228"/>
        <dbReference type="ChEBI" id="CHEBI:15377"/>
        <dbReference type="ChEBI" id="CHEBI:15378"/>
        <dbReference type="ChEBI" id="CHEBI:29985"/>
        <dbReference type="ChEBI" id="CHEBI:29991"/>
        <dbReference type="ChEBI" id="CHEBI:30616"/>
        <dbReference type="ChEBI" id="CHEBI:33019"/>
        <dbReference type="ChEBI" id="CHEBI:58048"/>
        <dbReference type="ChEBI" id="CHEBI:58359"/>
        <dbReference type="ChEBI" id="CHEBI:456215"/>
        <dbReference type="EC" id="6.3.5.4"/>
    </reaction>
</comment>
<keyword evidence="3" id="KW-0061">Asparagine biosynthesis</keyword>
<dbReference type="Pfam" id="PF00733">
    <property type="entry name" value="Asn_synthase"/>
    <property type="match status" value="1"/>
</dbReference>
<dbReference type="AlphaFoldDB" id="A0A170PJN6"/>
<evidence type="ECO:0000256" key="4">
    <source>
        <dbReference type="ARBA" id="ARBA00048741"/>
    </source>
</evidence>
<proteinExistence type="predicted"/>
<evidence type="ECO:0000313" key="7">
    <source>
        <dbReference type="Proteomes" id="UP000215027"/>
    </source>
</evidence>
<accession>A0A170PJN6</accession>
<dbReference type="PANTHER" id="PTHR43284">
    <property type="entry name" value="ASPARAGINE SYNTHETASE (GLUTAMINE-HYDROLYZING)"/>
    <property type="match status" value="1"/>
</dbReference>
<keyword evidence="3" id="KW-0028">Amino-acid biosynthesis</keyword>
<evidence type="ECO:0000313" key="6">
    <source>
        <dbReference type="EMBL" id="CUS05787.1"/>
    </source>
</evidence>